<gene>
    <name evidence="2" type="ORF">ACFSJ0_11575</name>
</gene>
<keyword evidence="3" id="KW-1185">Reference proteome</keyword>
<dbReference type="PROSITE" id="PS50801">
    <property type="entry name" value="STAS"/>
    <property type="match status" value="1"/>
</dbReference>
<proteinExistence type="predicted"/>
<sequence>MFLSVRLTTVSATVVVLHLTGELDSTTAPVLAATLEPLTESPVEQVIVAAGDLWFCDLTGIDELAATHRALHAKGGGLAIAEAGSSLRRLIELVSEHSRAPIRVYTTLSEALTGAGVNLDDPSPPARRHLPRLRGAPHASLALAGRHPRWRPAAPSATAVESGTDLTLVCSAIARAHALREQAATQVEALKQRTHRYNQVRTTMLETRARCQAAVTAMRANRARAALTLSANGHEGDNLLPS</sequence>
<dbReference type="InterPro" id="IPR002645">
    <property type="entry name" value="STAS_dom"/>
</dbReference>
<dbReference type="Proteomes" id="UP001597097">
    <property type="component" value="Unassembled WGS sequence"/>
</dbReference>
<dbReference type="Pfam" id="PF01740">
    <property type="entry name" value="STAS"/>
    <property type="match status" value="1"/>
</dbReference>
<evidence type="ECO:0000259" key="1">
    <source>
        <dbReference type="PROSITE" id="PS50801"/>
    </source>
</evidence>
<dbReference type="PANTHER" id="PTHR33495:SF2">
    <property type="entry name" value="ANTI-SIGMA FACTOR ANTAGONIST TM_1081-RELATED"/>
    <property type="match status" value="1"/>
</dbReference>
<evidence type="ECO:0000313" key="3">
    <source>
        <dbReference type="Proteomes" id="UP001597097"/>
    </source>
</evidence>
<accession>A0ABW4G4H5</accession>
<dbReference type="EMBL" id="JBHUCM010000012">
    <property type="protein sequence ID" value="MFD1537679.1"/>
    <property type="molecule type" value="Genomic_DNA"/>
</dbReference>
<protein>
    <submittedName>
        <fullName evidence="2">STAS domain-containing protein</fullName>
    </submittedName>
</protein>
<evidence type="ECO:0000313" key="2">
    <source>
        <dbReference type="EMBL" id="MFD1537679.1"/>
    </source>
</evidence>
<feature type="domain" description="STAS" evidence="1">
    <location>
        <begin position="14"/>
        <end position="115"/>
    </location>
</feature>
<reference evidence="3" key="1">
    <citation type="journal article" date="2019" name="Int. J. Syst. Evol. Microbiol.">
        <title>The Global Catalogue of Microorganisms (GCM) 10K type strain sequencing project: providing services to taxonomists for standard genome sequencing and annotation.</title>
        <authorList>
            <consortium name="The Broad Institute Genomics Platform"/>
            <consortium name="The Broad Institute Genome Sequencing Center for Infectious Disease"/>
            <person name="Wu L."/>
            <person name="Ma J."/>
        </authorList>
    </citation>
    <scope>NUCLEOTIDE SEQUENCE [LARGE SCALE GENOMIC DNA]</scope>
    <source>
        <strain evidence="3">CGMCC 1.15399</strain>
    </source>
</reference>
<name>A0ABW4G4H5_9ACTN</name>
<dbReference type="PANTHER" id="PTHR33495">
    <property type="entry name" value="ANTI-SIGMA FACTOR ANTAGONIST TM_1081-RELATED-RELATED"/>
    <property type="match status" value="1"/>
</dbReference>
<dbReference type="CDD" id="cd07043">
    <property type="entry name" value="STAS_anti-anti-sigma_factors"/>
    <property type="match status" value="1"/>
</dbReference>
<organism evidence="2 3">
    <name type="scientific">Nonomuraea guangzhouensis</name>
    <dbReference type="NCBI Taxonomy" id="1291555"/>
    <lineage>
        <taxon>Bacteria</taxon>
        <taxon>Bacillati</taxon>
        <taxon>Actinomycetota</taxon>
        <taxon>Actinomycetes</taxon>
        <taxon>Streptosporangiales</taxon>
        <taxon>Streptosporangiaceae</taxon>
        <taxon>Nonomuraea</taxon>
    </lineage>
</organism>
<comment type="caution">
    <text evidence="2">The sequence shown here is derived from an EMBL/GenBank/DDBJ whole genome shotgun (WGS) entry which is preliminary data.</text>
</comment>
<dbReference type="RefSeq" id="WP_219537758.1">
    <property type="nucleotide sequence ID" value="NZ_JAHKRM010000040.1"/>
</dbReference>